<feature type="domain" description="TonB-dependent receptor plug" evidence="16">
    <location>
        <begin position="51"/>
        <end position="164"/>
    </location>
</feature>
<dbReference type="SUPFAM" id="SSF56935">
    <property type="entry name" value="Porins"/>
    <property type="match status" value="1"/>
</dbReference>
<dbReference type="Pfam" id="PF07715">
    <property type="entry name" value="Plug"/>
    <property type="match status" value="1"/>
</dbReference>
<dbReference type="InterPro" id="IPR039426">
    <property type="entry name" value="TonB-dep_rcpt-like"/>
</dbReference>
<keyword evidence="2 12" id="KW-0813">Transport</keyword>
<keyword evidence="3 12" id="KW-1134">Transmembrane beta strand</keyword>
<evidence type="ECO:0000256" key="9">
    <source>
        <dbReference type="ARBA" id="ARBA00023077"/>
    </source>
</evidence>
<dbReference type="RefSeq" id="WP_379510340.1">
    <property type="nucleotide sequence ID" value="NZ_JBHRTQ010000010.1"/>
</dbReference>
<evidence type="ECO:0000256" key="6">
    <source>
        <dbReference type="ARBA" id="ARBA00022729"/>
    </source>
</evidence>
<dbReference type="InterPro" id="IPR000531">
    <property type="entry name" value="Beta-barrel_TonB"/>
</dbReference>
<evidence type="ECO:0000256" key="4">
    <source>
        <dbReference type="ARBA" id="ARBA00022496"/>
    </source>
</evidence>
<dbReference type="InterPro" id="IPR037066">
    <property type="entry name" value="Plug_dom_sf"/>
</dbReference>
<feature type="signal peptide" evidence="14">
    <location>
        <begin position="1"/>
        <end position="26"/>
    </location>
</feature>
<keyword evidence="8" id="KW-0406">Ion transport</keyword>
<gene>
    <name evidence="17" type="ORF">ACFOD9_11955</name>
</gene>
<evidence type="ECO:0000256" key="8">
    <source>
        <dbReference type="ARBA" id="ARBA00023065"/>
    </source>
</evidence>
<dbReference type="Proteomes" id="UP001595604">
    <property type="component" value="Unassembled WGS sequence"/>
</dbReference>
<keyword evidence="11 12" id="KW-0998">Cell outer membrane</keyword>
<keyword evidence="10 12" id="KW-0472">Membrane</keyword>
<reference evidence="18" key="1">
    <citation type="journal article" date="2019" name="Int. J. Syst. Evol. Microbiol.">
        <title>The Global Catalogue of Microorganisms (GCM) 10K type strain sequencing project: providing services to taxonomists for standard genome sequencing and annotation.</title>
        <authorList>
            <consortium name="The Broad Institute Genomics Platform"/>
            <consortium name="The Broad Institute Genome Sequencing Center for Infectious Disease"/>
            <person name="Wu L."/>
            <person name="Ma J."/>
        </authorList>
    </citation>
    <scope>NUCLEOTIDE SEQUENCE [LARGE SCALE GENOMIC DNA]</scope>
    <source>
        <strain evidence="18">KCTC 42984</strain>
    </source>
</reference>
<evidence type="ECO:0000259" key="15">
    <source>
        <dbReference type="Pfam" id="PF00593"/>
    </source>
</evidence>
<evidence type="ECO:0000256" key="5">
    <source>
        <dbReference type="ARBA" id="ARBA00022692"/>
    </source>
</evidence>
<keyword evidence="18" id="KW-1185">Reference proteome</keyword>
<dbReference type="Pfam" id="PF00593">
    <property type="entry name" value="TonB_dep_Rec_b-barrel"/>
    <property type="match status" value="1"/>
</dbReference>
<evidence type="ECO:0000313" key="18">
    <source>
        <dbReference type="Proteomes" id="UP001595604"/>
    </source>
</evidence>
<feature type="domain" description="TonB-dependent receptor-like beta-barrel" evidence="15">
    <location>
        <begin position="309"/>
        <end position="791"/>
    </location>
</feature>
<organism evidence="17 18">
    <name type="scientific">Novosphingobium bradum</name>
    <dbReference type="NCBI Taxonomy" id="1737444"/>
    <lineage>
        <taxon>Bacteria</taxon>
        <taxon>Pseudomonadati</taxon>
        <taxon>Pseudomonadota</taxon>
        <taxon>Alphaproteobacteria</taxon>
        <taxon>Sphingomonadales</taxon>
        <taxon>Sphingomonadaceae</taxon>
        <taxon>Novosphingobium</taxon>
    </lineage>
</organism>
<evidence type="ECO:0000256" key="1">
    <source>
        <dbReference type="ARBA" id="ARBA00004571"/>
    </source>
</evidence>
<comment type="similarity">
    <text evidence="12 13">Belongs to the TonB-dependent receptor family.</text>
</comment>
<dbReference type="PANTHER" id="PTHR32552:SF89">
    <property type="entry name" value="CATECHOLATE SIDEROPHORE RECEPTOR FIU"/>
    <property type="match status" value="1"/>
</dbReference>
<evidence type="ECO:0000256" key="14">
    <source>
        <dbReference type="SAM" id="SignalP"/>
    </source>
</evidence>
<keyword evidence="4" id="KW-0410">Iron transport</keyword>
<evidence type="ECO:0000256" key="7">
    <source>
        <dbReference type="ARBA" id="ARBA00023004"/>
    </source>
</evidence>
<keyword evidence="9 13" id="KW-0798">TonB box</keyword>
<protein>
    <submittedName>
        <fullName evidence="17">TonB-dependent receptor</fullName>
    </submittedName>
</protein>
<evidence type="ECO:0000313" key="17">
    <source>
        <dbReference type="EMBL" id="MFC3174963.1"/>
    </source>
</evidence>
<keyword evidence="5 12" id="KW-0812">Transmembrane</keyword>
<evidence type="ECO:0000259" key="16">
    <source>
        <dbReference type="Pfam" id="PF07715"/>
    </source>
</evidence>
<evidence type="ECO:0000256" key="11">
    <source>
        <dbReference type="ARBA" id="ARBA00023237"/>
    </source>
</evidence>
<proteinExistence type="inferred from homology"/>
<evidence type="ECO:0000256" key="12">
    <source>
        <dbReference type="PROSITE-ProRule" id="PRU01360"/>
    </source>
</evidence>
<keyword evidence="7" id="KW-0408">Iron</keyword>
<feature type="chain" id="PRO_5047066939" evidence="14">
    <location>
        <begin position="27"/>
        <end position="829"/>
    </location>
</feature>
<dbReference type="InterPro" id="IPR036942">
    <property type="entry name" value="Beta-barrel_TonB_sf"/>
</dbReference>
<comment type="subcellular location">
    <subcellularLocation>
        <location evidence="1 12">Cell outer membrane</location>
        <topology evidence="1 12">Multi-pass membrane protein</topology>
    </subcellularLocation>
</comment>
<dbReference type="EMBL" id="JBHRTQ010000010">
    <property type="protein sequence ID" value="MFC3174963.1"/>
    <property type="molecule type" value="Genomic_DNA"/>
</dbReference>
<dbReference type="InterPro" id="IPR012910">
    <property type="entry name" value="Plug_dom"/>
</dbReference>
<accession>A0ABV7IQM9</accession>
<dbReference type="Gene3D" id="2.40.170.20">
    <property type="entry name" value="TonB-dependent receptor, beta-barrel domain"/>
    <property type="match status" value="1"/>
</dbReference>
<keyword evidence="17" id="KW-0675">Receptor</keyword>
<name>A0ABV7IQM9_9SPHN</name>
<dbReference type="PROSITE" id="PS52016">
    <property type="entry name" value="TONB_DEPENDENT_REC_3"/>
    <property type="match status" value="1"/>
</dbReference>
<evidence type="ECO:0000256" key="10">
    <source>
        <dbReference type="ARBA" id="ARBA00023136"/>
    </source>
</evidence>
<comment type="caution">
    <text evidence="17">The sequence shown here is derived from an EMBL/GenBank/DDBJ whole genome shotgun (WGS) entry which is preliminary data.</text>
</comment>
<evidence type="ECO:0000256" key="2">
    <source>
        <dbReference type="ARBA" id="ARBA00022448"/>
    </source>
</evidence>
<dbReference type="Gene3D" id="2.170.130.10">
    <property type="entry name" value="TonB-dependent receptor, plug domain"/>
    <property type="match status" value="1"/>
</dbReference>
<evidence type="ECO:0000256" key="3">
    <source>
        <dbReference type="ARBA" id="ARBA00022452"/>
    </source>
</evidence>
<keyword evidence="6 14" id="KW-0732">Signal</keyword>
<dbReference type="PANTHER" id="PTHR32552">
    <property type="entry name" value="FERRICHROME IRON RECEPTOR-RELATED"/>
    <property type="match status" value="1"/>
</dbReference>
<evidence type="ECO:0000256" key="13">
    <source>
        <dbReference type="RuleBase" id="RU003357"/>
    </source>
</evidence>
<sequence length="829" mass="87458">MSQLHQKNRPVMLALPAILLAFPAMAREAPPPAGALDAIVVTASAGDRSRLDSAASVGAIAAADITRFNATSTAELYRLIPGIQVSGTQGDGGNSNIGVRGLRTPTGGSPFVQVQEDGLPTVLFGDIQFGNNDYWTRPDPLTERIEAIRGGTASTLASQAIGAVINHISATGRTHGGFVALEKGVDHDWTRINARLGGSLGETSWFNLGGYADTGRGVLDAAYPVHDSWLIRGNVTREFAGGAGFVRLLVKLSDTREPSYNGCLSQGSVTATAVTAIGPSAQCDGRRQTPGYSPFHQTGLFVNQGAQEDARFDGISTRQRMAQLQAHYDFGGVILDDNLRLARMSGTFNVQFYNASPVAGVPGAGQSLIYANGPNAGQVFTGAFVNTAPAIHTTMDHMDHFANDLSLSTRRGLGRAGGGAQIDVKLGWFHHAQRIAENWHANDAILDARGGNPAELALVSGPNGTGDLLSAGGITRYNAGWNQHFDTTFTLDAPYANLALDLGAVTLDGSLRQELFRGRGWAQGSTGATLGTIAVRQVDPRTGQTVVTSLPVLGYDGPMEHIAFSESATNWSAGALYKATPDLSLFARASHGTRFNADRLTRNTPSYFAPDGSLSAAGLPAARYPVTQYELGLKNRGHLLGGRYTVELTGFRSRYAISSQEISRTNCRNVLGIDAPTCTISGSYRDWGAELFATWQGGGLNLVLSATYDRSQVSAAQGQPFRRSPNIPGLTWSALASHALADKAEIGASLTGQTSTLGADQRTWPASAVLGAFVTVRPTANLQLGLQAYNLLNSFALQGTAGVIAGGPFLDANPAQGRAIKATLRFDFR</sequence>